<evidence type="ECO:0000313" key="2">
    <source>
        <dbReference type="EMBL" id="CAD7230375.1"/>
    </source>
</evidence>
<dbReference type="PROSITE" id="PS50850">
    <property type="entry name" value="MFS"/>
    <property type="match status" value="1"/>
</dbReference>
<dbReference type="InterPro" id="IPR020846">
    <property type="entry name" value="MFS_dom"/>
</dbReference>
<evidence type="ECO:0000256" key="1">
    <source>
        <dbReference type="ARBA" id="ARBA00004141"/>
    </source>
</evidence>
<proteinExistence type="predicted"/>
<gene>
    <name evidence="2" type="ORF">CTOB1V02_LOCUS8234</name>
</gene>
<accession>A0A7R8ZMR6</accession>
<dbReference type="InterPro" id="IPR036259">
    <property type="entry name" value="MFS_trans_sf"/>
</dbReference>
<dbReference type="PANTHER" id="PTHR11360:SF284">
    <property type="entry name" value="EG:103B4.3 PROTEIN-RELATED"/>
    <property type="match status" value="1"/>
</dbReference>
<dbReference type="OrthoDB" id="6499973at2759"/>
<dbReference type="PANTHER" id="PTHR11360">
    <property type="entry name" value="MONOCARBOXYLATE TRANSPORTER"/>
    <property type="match status" value="1"/>
</dbReference>
<name>A0A7R8ZMR6_9CRUS</name>
<reference evidence="2" key="1">
    <citation type="submission" date="2020-11" db="EMBL/GenBank/DDBJ databases">
        <authorList>
            <person name="Tran Van P."/>
        </authorList>
    </citation>
    <scope>NUCLEOTIDE SEQUENCE</scope>
</reference>
<comment type="subcellular location">
    <subcellularLocation>
        <location evidence="1">Membrane</location>
        <topology evidence="1">Multi-pass membrane protein</topology>
    </subcellularLocation>
</comment>
<dbReference type="GO" id="GO:0016020">
    <property type="term" value="C:membrane"/>
    <property type="evidence" value="ECO:0007669"/>
    <property type="project" value="UniProtKB-SubCell"/>
</dbReference>
<dbReference type="AlphaFoldDB" id="A0A7R8ZMR6"/>
<protein>
    <submittedName>
        <fullName evidence="2">Uncharacterized protein</fullName>
    </submittedName>
</protein>
<dbReference type="EMBL" id="OB662642">
    <property type="protein sequence ID" value="CAD7230375.1"/>
    <property type="molecule type" value="Genomic_DNA"/>
</dbReference>
<dbReference type="InterPro" id="IPR011701">
    <property type="entry name" value="MFS"/>
</dbReference>
<dbReference type="Pfam" id="PF07690">
    <property type="entry name" value="MFS_1"/>
    <property type="match status" value="2"/>
</dbReference>
<dbReference type="GO" id="GO:0008028">
    <property type="term" value="F:monocarboxylic acid transmembrane transporter activity"/>
    <property type="evidence" value="ECO:0007669"/>
    <property type="project" value="TreeGrafter"/>
</dbReference>
<dbReference type="InterPro" id="IPR050327">
    <property type="entry name" value="Proton-linked_MCT"/>
</dbReference>
<sequence length="569" mass="61019">MVSLPGKTPFKTRAGGGTNVTVEHGIGFSLMYVPAIVAVTSYFERRRGLATGIAVSGSGLGTFILSPLLTVLVENYSLQGGMMFVSGIVFLCTIFGAFYKSLHPPPLDVAEDVEGTLMTANGVPTNCVINLRGDLRECHQLKFDFSREELLQDKPKIIISEDKDGSDSAYTGSVTSIGNGKGTASSAASKGPPIHATPWLNKTLLNLIKEDGFSSSTPELNVDPGSRTDSPQPPPVTRTSRRIRAQSMSEASSPNRRKNSLQLPHFTPMMRKDIFYSGSVYHPEDIPPVTVDEEPNTCRDMLDLHILLDPVYLVFAVSNFFTSVGFIVPYVFVKGFAEELELAPYASRLISVMGIANTCGRLILGYIADRKKINRLNLYNTVITICGIGTALCSWSQSYAAMMAYVITFGVTSGAYVGLTSVICADLVGIDKLTNAFGPLFLVQGIATLIGPPFAGALVDAYGYHRPAFQMAGTVIAASGLMLFFIPLIRNYQDYRKKKKTGGVGEFKNLLVEAEQKTKQLLATRSGSTSVSPTAAVANGTTVTVPVSGSCGQSLLAKGSTLPPLLEQT</sequence>
<dbReference type="Gene3D" id="1.20.1250.20">
    <property type="entry name" value="MFS general substrate transporter like domains"/>
    <property type="match status" value="2"/>
</dbReference>
<dbReference type="SUPFAM" id="SSF103473">
    <property type="entry name" value="MFS general substrate transporter"/>
    <property type="match status" value="1"/>
</dbReference>
<organism evidence="2">
    <name type="scientific">Cyprideis torosa</name>
    <dbReference type="NCBI Taxonomy" id="163714"/>
    <lineage>
        <taxon>Eukaryota</taxon>
        <taxon>Metazoa</taxon>
        <taxon>Ecdysozoa</taxon>
        <taxon>Arthropoda</taxon>
        <taxon>Crustacea</taxon>
        <taxon>Oligostraca</taxon>
        <taxon>Ostracoda</taxon>
        <taxon>Podocopa</taxon>
        <taxon>Podocopida</taxon>
        <taxon>Cytherocopina</taxon>
        <taxon>Cytheroidea</taxon>
        <taxon>Cytherideidae</taxon>
        <taxon>Cyprideis</taxon>
    </lineage>
</organism>